<feature type="domain" description="DUF4440" evidence="1">
    <location>
        <begin position="14"/>
        <end position="114"/>
    </location>
</feature>
<gene>
    <name evidence="2" type="ORF">JMJ56_26635</name>
</gene>
<name>A0ABS1UA60_9PROT</name>
<keyword evidence="3" id="KW-1185">Reference proteome</keyword>
<evidence type="ECO:0000313" key="3">
    <source>
        <dbReference type="Proteomes" id="UP000660885"/>
    </source>
</evidence>
<evidence type="ECO:0000313" key="2">
    <source>
        <dbReference type="EMBL" id="MBL6081572.1"/>
    </source>
</evidence>
<reference evidence="2 3" key="1">
    <citation type="submission" date="2021-01" db="EMBL/GenBank/DDBJ databases">
        <title>Belnapia mucosa sp. nov. and Belnapia arida sp. nov., isolated from the Tabernas Desert (Almeria, Spain).</title>
        <authorList>
            <person name="Molina-Menor E."/>
            <person name="Vidal-Verdu A."/>
            <person name="Calonge A."/>
            <person name="Satari L."/>
            <person name="Pereto J."/>
            <person name="Porcar M."/>
        </authorList>
    </citation>
    <scope>NUCLEOTIDE SEQUENCE [LARGE SCALE GENOMIC DNA]</scope>
    <source>
        <strain evidence="2 3">T18</strain>
    </source>
</reference>
<evidence type="ECO:0000259" key="1">
    <source>
        <dbReference type="Pfam" id="PF14534"/>
    </source>
</evidence>
<dbReference type="Pfam" id="PF14534">
    <property type="entry name" value="DUF4440"/>
    <property type="match status" value="1"/>
</dbReference>
<sequence>MTPEGSPADHEALQRLNHEYIASVQRGDVKRFDELLAEDFLCSNPDGTLVDRAQFLEQTARPVVINSLVAEDVQIRLFGDVALIHARTRYQTASGDERHGRYTDVWVRRDGRWLAVSAHVTR</sequence>
<comment type="caution">
    <text evidence="2">The sequence shown here is derived from an EMBL/GenBank/DDBJ whole genome shotgun (WGS) entry which is preliminary data.</text>
</comment>
<accession>A0ABS1UA60</accession>
<dbReference type="InterPro" id="IPR027843">
    <property type="entry name" value="DUF4440"/>
</dbReference>
<dbReference type="EMBL" id="JAETWB010000030">
    <property type="protein sequence ID" value="MBL6081572.1"/>
    <property type="molecule type" value="Genomic_DNA"/>
</dbReference>
<organism evidence="2 3">
    <name type="scientific">Belnapia arida</name>
    <dbReference type="NCBI Taxonomy" id="2804533"/>
    <lineage>
        <taxon>Bacteria</taxon>
        <taxon>Pseudomonadati</taxon>
        <taxon>Pseudomonadota</taxon>
        <taxon>Alphaproteobacteria</taxon>
        <taxon>Acetobacterales</taxon>
        <taxon>Roseomonadaceae</taxon>
        <taxon>Belnapia</taxon>
    </lineage>
</organism>
<proteinExistence type="predicted"/>
<dbReference type="Proteomes" id="UP000660885">
    <property type="component" value="Unassembled WGS sequence"/>
</dbReference>
<protein>
    <submittedName>
        <fullName evidence="2">Nuclear transport factor 2 family protein</fullName>
    </submittedName>
</protein>
<dbReference type="InterPro" id="IPR032710">
    <property type="entry name" value="NTF2-like_dom_sf"/>
</dbReference>
<dbReference type="RefSeq" id="WP_202834785.1">
    <property type="nucleotide sequence ID" value="NZ_JAETWB010000030.1"/>
</dbReference>
<dbReference type="Gene3D" id="3.10.450.50">
    <property type="match status" value="1"/>
</dbReference>
<dbReference type="SUPFAM" id="SSF54427">
    <property type="entry name" value="NTF2-like"/>
    <property type="match status" value="1"/>
</dbReference>